<accession>A0A6G0VN64</accession>
<reference evidence="1 2" key="1">
    <citation type="submission" date="2019-08" db="EMBL/GenBank/DDBJ databases">
        <title>Whole genome of Aphis craccivora.</title>
        <authorList>
            <person name="Voronova N.V."/>
            <person name="Shulinski R.S."/>
            <person name="Bandarenka Y.V."/>
            <person name="Zhorov D.G."/>
            <person name="Warner D."/>
        </authorList>
    </citation>
    <scope>NUCLEOTIDE SEQUENCE [LARGE SCALE GENOMIC DNA]</scope>
    <source>
        <strain evidence="1">180601</strain>
        <tissue evidence="1">Whole Body</tissue>
    </source>
</reference>
<dbReference type="Proteomes" id="UP000478052">
    <property type="component" value="Unassembled WGS sequence"/>
</dbReference>
<sequence length="112" mass="13202">MWTVVIFTEENTIEAIPSHWVRKDNNNWAWPKKNIKKHVERRTIPNSFDFNFHPSRFLKKNITTLLEARTKLKIAENTSDLSTSEERYNVKTTKSILKISDPPLYSPKISTE</sequence>
<evidence type="ECO:0000313" key="2">
    <source>
        <dbReference type="Proteomes" id="UP000478052"/>
    </source>
</evidence>
<dbReference type="EMBL" id="VUJU01015529">
    <property type="protein sequence ID" value="KAF0693336.1"/>
    <property type="molecule type" value="Genomic_DNA"/>
</dbReference>
<dbReference type="OrthoDB" id="6626481at2759"/>
<protein>
    <submittedName>
        <fullName evidence="1">Uncharacterized protein</fullName>
    </submittedName>
</protein>
<proteinExistence type="predicted"/>
<organism evidence="1 2">
    <name type="scientific">Aphis craccivora</name>
    <name type="common">Cowpea aphid</name>
    <dbReference type="NCBI Taxonomy" id="307492"/>
    <lineage>
        <taxon>Eukaryota</taxon>
        <taxon>Metazoa</taxon>
        <taxon>Ecdysozoa</taxon>
        <taxon>Arthropoda</taxon>
        <taxon>Hexapoda</taxon>
        <taxon>Insecta</taxon>
        <taxon>Pterygota</taxon>
        <taxon>Neoptera</taxon>
        <taxon>Paraneoptera</taxon>
        <taxon>Hemiptera</taxon>
        <taxon>Sternorrhyncha</taxon>
        <taxon>Aphidomorpha</taxon>
        <taxon>Aphidoidea</taxon>
        <taxon>Aphididae</taxon>
        <taxon>Aphidini</taxon>
        <taxon>Aphis</taxon>
        <taxon>Aphis</taxon>
    </lineage>
</organism>
<comment type="caution">
    <text evidence="1">The sequence shown here is derived from an EMBL/GenBank/DDBJ whole genome shotgun (WGS) entry which is preliminary data.</text>
</comment>
<gene>
    <name evidence="1" type="ORF">FWK35_00037077</name>
</gene>
<evidence type="ECO:0000313" key="1">
    <source>
        <dbReference type="EMBL" id="KAF0693336.1"/>
    </source>
</evidence>
<keyword evidence="2" id="KW-1185">Reference proteome</keyword>
<dbReference type="AlphaFoldDB" id="A0A6G0VN64"/>
<feature type="non-terminal residue" evidence="1">
    <location>
        <position position="112"/>
    </location>
</feature>
<name>A0A6G0VN64_APHCR</name>